<dbReference type="PANTHER" id="PTHR42877">
    <property type="entry name" value="L-ORNITHINE N(5)-MONOOXYGENASE-RELATED"/>
    <property type="match status" value="1"/>
</dbReference>
<dbReference type="RefSeq" id="WP_344019656.1">
    <property type="nucleotide sequence ID" value="NZ_BAAAJK010000005.1"/>
</dbReference>
<sequence>MHAPSVLVVGAGFGGIAAAIELRAHGIRDVTVVDAAPGIGGTWLHNTYPGAACDVPSHLYSYSFAQRTDWSRLCSPQPEILAYLQDVAREFGVADLVETGVRIVSADRPRADGPWTATAEDGRTWTADVLIVATGQLNRPVVPDIPGIDTFAGHTFHSARWDHDHDLRGRRVAVIGTGASAVQFVPAIAPQVGQLSVFQRTGNWFLPRRNRAFPAWWRAAIRRVPGLQRWRRRFITEYCESITLMIRHPATWGRVGRLYSTLFMRAQLRDPELRRKVWPDYTFGCKRVLFSSHWLPALQRDNVSLETEKVTAIVPEGVRTADGRTHEVDTIIWGTGFAATDFMFPMAVTGPGGRSLADEWSGGAHAYLGMTVPGFPSMFVLYGPNTNTSGGSIIRYLEHQVRYVRETLQEAQRRGSSAVEVRSDVERTYDAELQARFTGTAWTRCDSWYRDDTGRIVTNWPGYMREYDDRTRRVDPTDYVFHAPSRPA</sequence>
<dbReference type="Pfam" id="PF07992">
    <property type="entry name" value="Pyr_redox_2"/>
    <property type="match status" value="1"/>
</dbReference>
<dbReference type="Gene3D" id="3.50.50.60">
    <property type="entry name" value="FAD/NAD(P)-binding domain"/>
    <property type="match status" value="2"/>
</dbReference>
<evidence type="ECO:0000259" key="1">
    <source>
        <dbReference type="Pfam" id="PF07992"/>
    </source>
</evidence>
<evidence type="ECO:0000313" key="3">
    <source>
        <dbReference type="Proteomes" id="UP001501414"/>
    </source>
</evidence>
<reference evidence="2 3" key="1">
    <citation type="journal article" date="2019" name="Int. J. Syst. Evol. Microbiol.">
        <title>The Global Catalogue of Microorganisms (GCM) 10K type strain sequencing project: providing services to taxonomists for standard genome sequencing and annotation.</title>
        <authorList>
            <consortium name="The Broad Institute Genomics Platform"/>
            <consortium name="The Broad Institute Genome Sequencing Center for Infectious Disease"/>
            <person name="Wu L."/>
            <person name="Ma J."/>
        </authorList>
    </citation>
    <scope>NUCLEOTIDE SEQUENCE [LARGE SCALE GENOMIC DNA]</scope>
    <source>
        <strain evidence="2 3">JCM 11896</strain>
    </source>
</reference>
<keyword evidence="3" id="KW-1185">Reference proteome</keyword>
<protein>
    <submittedName>
        <fullName evidence="2">NAD(P)/FAD-dependent oxidoreductase</fullName>
    </submittedName>
</protein>
<dbReference type="Proteomes" id="UP001501414">
    <property type="component" value="Unassembled WGS sequence"/>
</dbReference>
<dbReference type="SUPFAM" id="SSF51905">
    <property type="entry name" value="FAD/NAD(P)-binding domain"/>
    <property type="match status" value="1"/>
</dbReference>
<dbReference type="EMBL" id="BAAAJK010000005">
    <property type="protein sequence ID" value="GAA1384091.1"/>
    <property type="molecule type" value="Genomic_DNA"/>
</dbReference>
<evidence type="ECO:0000313" key="2">
    <source>
        <dbReference type="EMBL" id="GAA1384091.1"/>
    </source>
</evidence>
<dbReference type="InterPro" id="IPR051209">
    <property type="entry name" value="FAD-bind_Monooxygenase_sf"/>
</dbReference>
<organism evidence="2 3">
    <name type="scientific">Pseudonocardia kongjuensis</name>
    <dbReference type="NCBI Taxonomy" id="102227"/>
    <lineage>
        <taxon>Bacteria</taxon>
        <taxon>Bacillati</taxon>
        <taxon>Actinomycetota</taxon>
        <taxon>Actinomycetes</taxon>
        <taxon>Pseudonocardiales</taxon>
        <taxon>Pseudonocardiaceae</taxon>
        <taxon>Pseudonocardia</taxon>
    </lineage>
</organism>
<proteinExistence type="predicted"/>
<gene>
    <name evidence="2" type="ORF">GCM10009613_14380</name>
</gene>
<feature type="domain" description="FAD/NAD(P)-binding" evidence="1">
    <location>
        <begin position="5"/>
        <end position="185"/>
    </location>
</feature>
<dbReference type="InterPro" id="IPR036188">
    <property type="entry name" value="FAD/NAD-bd_sf"/>
</dbReference>
<dbReference type="PRINTS" id="PR00411">
    <property type="entry name" value="PNDRDTASEI"/>
</dbReference>
<dbReference type="InterPro" id="IPR023753">
    <property type="entry name" value="FAD/NAD-binding_dom"/>
</dbReference>
<comment type="caution">
    <text evidence="2">The sequence shown here is derived from an EMBL/GenBank/DDBJ whole genome shotgun (WGS) entry which is preliminary data.</text>
</comment>
<name>A0ABN1XM57_9PSEU</name>
<dbReference type="PANTHER" id="PTHR42877:SF4">
    <property type="entry name" value="FAD_NAD(P)-BINDING DOMAIN-CONTAINING PROTEIN-RELATED"/>
    <property type="match status" value="1"/>
</dbReference>
<accession>A0ABN1XM57</accession>